<accession>A0ABZ2AHJ7</accession>
<proteinExistence type="predicted"/>
<organism evidence="2 3">
    <name type="scientific">Streptomyces niveus</name>
    <name type="common">Streptomyces spheroides</name>
    <dbReference type="NCBI Taxonomy" id="193462"/>
    <lineage>
        <taxon>Bacteria</taxon>
        <taxon>Bacillati</taxon>
        <taxon>Actinomycetota</taxon>
        <taxon>Actinomycetes</taxon>
        <taxon>Kitasatosporales</taxon>
        <taxon>Streptomycetaceae</taxon>
        <taxon>Streptomyces</taxon>
    </lineage>
</organism>
<protein>
    <submittedName>
        <fullName evidence="2">Uncharacterized protein</fullName>
    </submittedName>
</protein>
<dbReference type="EMBL" id="CP109495">
    <property type="protein sequence ID" value="WUX57064.1"/>
    <property type="molecule type" value="Genomic_DNA"/>
</dbReference>
<gene>
    <name evidence="2" type="ORF">OG442_39060</name>
</gene>
<feature type="region of interest" description="Disordered" evidence="1">
    <location>
        <begin position="1"/>
        <end position="31"/>
    </location>
</feature>
<dbReference type="RefSeq" id="WP_329082110.1">
    <property type="nucleotide sequence ID" value="NZ_CP109495.1"/>
</dbReference>
<sequence>MASGRAHEMNGAGRAGAGRESRTHQRGDHPGRLADLLLGVAADLAGGFRNAAPEAFAEQTARPW</sequence>
<dbReference type="Proteomes" id="UP001432209">
    <property type="component" value="Chromosome"/>
</dbReference>
<feature type="compositionally biased region" description="Basic and acidic residues" evidence="1">
    <location>
        <begin position="17"/>
        <end position="31"/>
    </location>
</feature>
<reference evidence="2" key="1">
    <citation type="submission" date="2022-10" db="EMBL/GenBank/DDBJ databases">
        <title>The complete genomes of actinobacterial strains from the NBC collection.</title>
        <authorList>
            <person name="Joergensen T.S."/>
            <person name="Alvarez Arevalo M."/>
            <person name="Sterndorff E.B."/>
            <person name="Faurdal D."/>
            <person name="Vuksanovic O."/>
            <person name="Mourched A.-S."/>
            <person name="Charusanti P."/>
            <person name="Shaw S."/>
            <person name="Blin K."/>
            <person name="Weber T."/>
        </authorList>
    </citation>
    <scope>NUCLEOTIDE SEQUENCE</scope>
    <source>
        <strain evidence="2">NBC_01432</strain>
    </source>
</reference>
<evidence type="ECO:0000313" key="2">
    <source>
        <dbReference type="EMBL" id="WUX57064.1"/>
    </source>
</evidence>
<keyword evidence="3" id="KW-1185">Reference proteome</keyword>
<evidence type="ECO:0000256" key="1">
    <source>
        <dbReference type="SAM" id="MobiDB-lite"/>
    </source>
</evidence>
<evidence type="ECO:0000313" key="3">
    <source>
        <dbReference type="Proteomes" id="UP001432209"/>
    </source>
</evidence>
<name>A0ABZ2AHJ7_STRNV</name>